<proteinExistence type="inferred from homology"/>
<dbReference type="GO" id="GO:0015087">
    <property type="term" value="F:cobalt ion transmembrane transporter activity"/>
    <property type="evidence" value="ECO:0007669"/>
    <property type="project" value="TreeGrafter"/>
</dbReference>
<dbReference type="EMBL" id="FQXU01000004">
    <property type="protein sequence ID" value="SHH90471.1"/>
    <property type="molecule type" value="Genomic_DNA"/>
</dbReference>
<dbReference type="GO" id="GO:0050897">
    <property type="term" value="F:cobalt ion binding"/>
    <property type="evidence" value="ECO:0007669"/>
    <property type="project" value="TreeGrafter"/>
</dbReference>
<dbReference type="PANTHER" id="PTHR46494">
    <property type="entry name" value="CORA FAMILY METAL ION TRANSPORTER (EUROFUNG)"/>
    <property type="match status" value="1"/>
</dbReference>
<dbReference type="SUPFAM" id="SSF143865">
    <property type="entry name" value="CorA soluble domain-like"/>
    <property type="match status" value="1"/>
</dbReference>
<feature type="transmembrane region" description="Helical" evidence="8">
    <location>
        <begin position="251"/>
        <end position="271"/>
    </location>
</feature>
<gene>
    <name evidence="9" type="ORF">SAMN02745941_01232</name>
</gene>
<evidence type="ECO:0000256" key="2">
    <source>
        <dbReference type="ARBA" id="ARBA00009765"/>
    </source>
</evidence>
<evidence type="ECO:0000256" key="3">
    <source>
        <dbReference type="ARBA" id="ARBA00022448"/>
    </source>
</evidence>
<dbReference type="CDD" id="cd12822">
    <property type="entry name" value="TmCorA-like"/>
    <property type="match status" value="1"/>
</dbReference>
<dbReference type="InterPro" id="IPR045863">
    <property type="entry name" value="CorA_TM1_TM2"/>
</dbReference>
<keyword evidence="4" id="KW-1003">Cell membrane</keyword>
<dbReference type="AlphaFoldDB" id="A0A1M5WSN9"/>
<dbReference type="SUPFAM" id="SSF144083">
    <property type="entry name" value="Magnesium transport protein CorA, transmembrane region"/>
    <property type="match status" value="1"/>
</dbReference>
<protein>
    <submittedName>
        <fullName evidence="9">Magnesium transporter</fullName>
    </submittedName>
</protein>
<dbReference type="GO" id="GO:0005886">
    <property type="term" value="C:plasma membrane"/>
    <property type="evidence" value="ECO:0007669"/>
    <property type="project" value="UniProtKB-SubCell"/>
</dbReference>
<evidence type="ECO:0000313" key="10">
    <source>
        <dbReference type="Proteomes" id="UP000184241"/>
    </source>
</evidence>
<dbReference type="GO" id="GO:0015095">
    <property type="term" value="F:magnesium ion transmembrane transporter activity"/>
    <property type="evidence" value="ECO:0007669"/>
    <property type="project" value="TreeGrafter"/>
</dbReference>
<dbReference type="Gene3D" id="1.20.58.340">
    <property type="entry name" value="Magnesium transport protein CorA, transmembrane region"/>
    <property type="match status" value="2"/>
</dbReference>
<dbReference type="Proteomes" id="UP000184241">
    <property type="component" value="Unassembled WGS sequence"/>
</dbReference>
<dbReference type="Gene3D" id="3.30.460.20">
    <property type="entry name" value="CorA soluble domain-like"/>
    <property type="match status" value="1"/>
</dbReference>
<keyword evidence="3" id="KW-0813">Transport</keyword>
<evidence type="ECO:0000256" key="7">
    <source>
        <dbReference type="ARBA" id="ARBA00023136"/>
    </source>
</evidence>
<evidence type="ECO:0000313" key="9">
    <source>
        <dbReference type="EMBL" id="SHH90471.1"/>
    </source>
</evidence>
<accession>A0A1M5WSN9</accession>
<evidence type="ECO:0000256" key="8">
    <source>
        <dbReference type="SAM" id="Phobius"/>
    </source>
</evidence>
<keyword evidence="7 8" id="KW-0472">Membrane</keyword>
<dbReference type="Pfam" id="PF01544">
    <property type="entry name" value="CorA"/>
    <property type="match status" value="1"/>
</dbReference>
<dbReference type="GO" id="GO:0000287">
    <property type="term" value="F:magnesium ion binding"/>
    <property type="evidence" value="ECO:0007669"/>
    <property type="project" value="TreeGrafter"/>
</dbReference>
<comment type="subcellular location">
    <subcellularLocation>
        <location evidence="1">Cell membrane</location>
        <topology evidence="1">Multi-pass membrane protein</topology>
    </subcellularLocation>
</comment>
<reference evidence="9 10" key="1">
    <citation type="submission" date="2016-11" db="EMBL/GenBank/DDBJ databases">
        <authorList>
            <person name="Jaros S."/>
            <person name="Januszkiewicz K."/>
            <person name="Wedrychowicz H."/>
        </authorList>
    </citation>
    <scope>NUCLEOTIDE SEQUENCE [LARGE SCALE GENOMIC DNA]</scope>
    <source>
        <strain evidence="9 10">DSM 6191</strain>
    </source>
</reference>
<dbReference type="InterPro" id="IPR045861">
    <property type="entry name" value="CorA_cytoplasmic_dom"/>
</dbReference>
<dbReference type="RefSeq" id="WP_073017743.1">
    <property type="nucleotide sequence ID" value="NZ_FQXU01000004.1"/>
</dbReference>
<name>A0A1M5WSN9_9CLOT</name>
<keyword evidence="5 8" id="KW-0812">Transmembrane</keyword>
<dbReference type="PANTHER" id="PTHR46494:SF1">
    <property type="entry name" value="CORA FAMILY METAL ION TRANSPORTER (EUROFUNG)"/>
    <property type="match status" value="1"/>
</dbReference>
<organism evidence="9 10">
    <name type="scientific">Clostridium intestinale DSM 6191</name>
    <dbReference type="NCBI Taxonomy" id="1121320"/>
    <lineage>
        <taxon>Bacteria</taxon>
        <taxon>Bacillati</taxon>
        <taxon>Bacillota</taxon>
        <taxon>Clostridia</taxon>
        <taxon>Eubacteriales</taxon>
        <taxon>Clostridiaceae</taxon>
        <taxon>Clostridium</taxon>
    </lineage>
</organism>
<keyword evidence="6 8" id="KW-1133">Transmembrane helix</keyword>
<feature type="transmembrane region" description="Helical" evidence="8">
    <location>
        <begin position="283"/>
        <end position="303"/>
    </location>
</feature>
<evidence type="ECO:0000256" key="4">
    <source>
        <dbReference type="ARBA" id="ARBA00022475"/>
    </source>
</evidence>
<evidence type="ECO:0000256" key="5">
    <source>
        <dbReference type="ARBA" id="ARBA00022692"/>
    </source>
</evidence>
<evidence type="ECO:0000256" key="1">
    <source>
        <dbReference type="ARBA" id="ARBA00004651"/>
    </source>
</evidence>
<dbReference type="InterPro" id="IPR002523">
    <property type="entry name" value="MgTranspt_CorA/ZnTranspt_ZntB"/>
</dbReference>
<comment type="similarity">
    <text evidence="2">Belongs to the CorA metal ion transporter (MIT) (TC 1.A.35) family.</text>
</comment>
<sequence>MIIYDISNKFKEVEEWDKENSFYWIILHAEELYNLELLLDEECIVECMDFSQSAQIHYYNDYIFMVLNVLDLNKKDVISKELNIFLSHNFIITVYKDRIAVLEEIIQDVKANKNCFSLKKKGRPEVVLYYILDRLIIRNYNIMSVVEEMADKAEIDILKSPRSNQIDTLVFLRRQTYKIRKILNPLRYIGDALIANENGIIDDEYIEYFKNINNKISKLMKVIETLVQDLAMVREAYEAEISNKTNDLMKVFTVVTTIFLPLELLTAIFSMGFNYMPFKDHPYSFFGILALMLAIAFGMLLYFKKHKMF</sequence>
<evidence type="ECO:0000256" key="6">
    <source>
        <dbReference type="ARBA" id="ARBA00022989"/>
    </source>
</evidence>